<accession>A0A9D1LPR6</accession>
<gene>
    <name evidence="4" type="ORF">IAC59_00965</name>
</gene>
<evidence type="ECO:0000256" key="1">
    <source>
        <dbReference type="ARBA" id="ARBA00023125"/>
    </source>
</evidence>
<comment type="caution">
    <text evidence="2">Lacks conserved residue(s) required for the propagation of feature annotation.</text>
</comment>
<evidence type="ECO:0000256" key="2">
    <source>
        <dbReference type="HAMAP-Rule" id="MF_00984"/>
    </source>
</evidence>
<dbReference type="AlphaFoldDB" id="A0A9D1LPR6"/>
<dbReference type="Proteomes" id="UP000824123">
    <property type="component" value="Unassembled WGS sequence"/>
</dbReference>
<protein>
    <recommendedName>
        <fullName evidence="2 3">Single-stranded DNA-binding protein</fullName>
        <shortName evidence="2">SSB</shortName>
    </recommendedName>
</protein>
<proteinExistence type="inferred from homology"/>
<dbReference type="SUPFAM" id="SSF50249">
    <property type="entry name" value="Nucleic acid-binding proteins"/>
    <property type="match status" value="1"/>
</dbReference>
<dbReference type="CDD" id="cd04496">
    <property type="entry name" value="SSB_OBF"/>
    <property type="match status" value="1"/>
</dbReference>
<dbReference type="InterPro" id="IPR011344">
    <property type="entry name" value="ssDNA-bd"/>
</dbReference>
<evidence type="ECO:0000313" key="5">
    <source>
        <dbReference type="Proteomes" id="UP000824123"/>
    </source>
</evidence>
<dbReference type="InterPro" id="IPR000424">
    <property type="entry name" value="Primosome_PriB/ssb"/>
</dbReference>
<dbReference type="GO" id="GO:0009295">
    <property type="term" value="C:nucleoid"/>
    <property type="evidence" value="ECO:0007669"/>
    <property type="project" value="TreeGrafter"/>
</dbReference>
<dbReference type="GO" id="GO:0006260">
    <property type="term" value="P:DNA replication"/>
    <property type="evidence" value="ECO:0007669"/>
    <property type="project" value="InterPro"/>
</dbReference>
<dbReference type="Gene3D" id="2.40.50.140">
    <property type="entry name" value="Nucleic acid-binding proteins"/>
    <property type="match status" value="1"/>
</dbReference>
<reference evidence="4" key="1">
    <citation type="submission" date="2020-10" db="EMBL/GenBank/DDBJ databases">
        <authorList>
            <person name="Gilroy R."/>
        </authorList>
    </citation>
    <scope>NUCLEOTIDE SEQUENCE</scope>
    <source>
        <strain evidence="4">ChiSxjej2B14-8506</strain>
    </source>
</reference>
<dbReference type="PIRSF" id="PIRSF002070">
    <property type="entry name" value="SSB"/>
    <property type="match status" value="1"/>
</dbReference>
<evidence type="ECO:0000313" key="4">
    <source>
        <dbReference type="EMBL" id="HIU45813.1"/>
    </source>
</evidence>
<name>A0A9D1LPR6_9FIRM</name>
<reference evidence="4" key="2">
    <citation type="journal article" date="2021" name="PeerJ">
        <title>Extensive microbial diversity within the chicken gut microbiome revealed by metagenomics and culture.</title>
        <authorList>
            <person name="Gilroy R."/>
            <person name="Ravi A."/>
            <person name="Getino M."/>
            <person name="Pursley I."/>
            <person name="Horton D.L."/>
            <person name="Alikhan N.F."/>
            <person name="Baker D."/>
            <person name="Gharbi K."/>
            <person name="Hall N."/>
            <person name="Watson M."/>
            <person name="Adriaenssens E.M."/>
            <person name="Foster-Nyarko E."/>
            <person name="Jarju S."/>
            <person name="Secka A."/>
            <person name="Antonio M."/>
            <person name="Oren A."/>
            <person name="Chaudhuri R.R."/>
            <person name="La Ragione R."/>
            <person name="Hildebrand F."/>
            <person name="Pallen M.J."/>
        </authorList>
    </citation>
    <scope>NUCLEOTIDE SEQUENCE</scope>
    <source>
        <strain evidence="4">ChiSxjej2B14-8506</strain>
    </source>
</reference>
<evidence type="ECO:0000256" key="3">
    <source>
        <dbReference type="PIRNR" id="PIRNR002070"/>
    </source>
</evidence>
<comment type="caution">
    <text evidence="4">The sequence shown here is derived from an EMBL/GenBank/DDBJ whole genome shotgun (WGS) entry which is preliminary data.</text>
</comment>
<dbReference type="PANTHER" id="PTHR10302:SF27">
    <property type="entry name" value="SINGLE-STRANDED DNA-BINDING PROTEIN"/>
    <property type="match status" value="1"/>
</dbReference>
<dbReference type="PANTHER" id="PTHR10302">
    <property type="entry name" value="SINGLE-STRANDED DNA-BINDING PROTEIN"/>
    <property type="match status" value="1"/>
</dbReference>
<dbReference type="PROSITE" id="PS50935">
    <property type="entry name" value="SSB"/>
    <property type="match status" value="1"/>
</dbReference>
<dbReference type="Pfam" id="PF00436">
    <property type="entry name" value="SSB"/>
    <property type="match status" value="1"/>
</dbReference>
<sequence length="118" mass="13174">MNRITIIGNLTRDPELRTTSNGIPVCSMTVAVNRRRRAQEAQETDYFSVTTWRQMAESCAQYLAKGKRVAVSGAVSMRTCEGRDGRLHASLDIQAEEVEFLTPRTAGTYDGQPQDYAE</sequence>
<dbReference type="HAMAP" id="MF_00984">
    <property type="entry name" value="SSB"/>
    <property type="match status" value="1"/>
</dbReference>
<dbReference type="NCBIfam" id="TIGR00621">
    <property type="entry name" value="ssb"/>
    <property type="match status" value="1"/>
</dbReference>
<dbReference type="EMBL" id="DVNK01000006">
    <property type="protein sequence ID" value="HIU45813.1"/>
    <property type="molecule type" value="Genomic_DNA"/>
</dbReference>
<dbReference type="GO" id="GO:0003697">
    <property type="term" value="F:single-stranded DNA binding"/>
    <property type="evidence" value="ECO:0007669"/>
    <property type="project" value="UniProtKB-UniRule"/>
</dbReference>
<organism evidence="4 5">
    <name type="scientific">Candidatus Fimadaptatus faecigallinarum</name>
    <dbReference type="NCBI Taxonomy" id="2840814"/>
    <lineage>
        <taxon>Bacteria</taxon>
        <taxon>Bacillati</taxon>
        <taxon>Bacillota</taxon>
        <taxon>Clostridia</taxon>
        <taxon>Eubacteriales</taxon>
        <taxon>Candidatus Fimadaptatus</taxon>
    </lineage>
</organism>
<dbReference type="InterPro" id="IPR012340">
    <property type="entry name" value="NA-bd_OB-fold"/>
</dbReference>
<comment type="subunit">
    <text evidence="2">Homotetramer.</text>
</comment>
<keyword evidence="1 2" id="KW-0238">DNA-binding</keyword>